<keyword evidence="1" id="KW-0347">Helicase</keyword>
<dbReference type="EC" id="3.6.4.13" evidence="1"/>
<evidence type="ECO:0000313" key="1">
    <source>
        <dbReference type="EMBL" id="KAJ1947415.1"/>
    </source>
</evidence>
<keyword evidence="2" id="KW-1185">Reference proteome</keyword>
<comment type="caution">
    <text evidence="1">The sequence shown here is derived from an EMBL/GenBank/DDBJ whole genome shotgun (WGS) entry which is preliminary data.</text>
</comment>
<evidence type="ECO:0000313" key="2">
    <source>
        <dbReference type="Proteomes" id="UP001150603"/>
    </source>
</evidence>
<keyword evidence="1" id="KW-0067">ATP-binding</keyword>
<reference evidence="1" key="1">
    <citation type="submission" date="2022-07" db="EMBL/GenBank/DDBJ databases">
        <title>Phylogenomic reconstructions and comparative analyses of Kickxellomycotina fungi.</title>
        <authorList>
            <person name="Reynolds N.K."/>
            <person name="Stajich J.E."/>
            <person name="Barry K."/>
            <person name="Grigoriev I.V."/>
            <person name="Crous P."/>
            <person name="Smith M.E."/>
        </authorList>
    </citation>
    <scope>NUCLEOTIDE SEQUENCE</scope>
    <source>
        <strain evidence="1">NRRL 5244</strain>
    </source>
</reference>
<accession>A0ACC1JCS0</accession>
<dbReference type="Proteomes" id="UP001150603">
    <property type="component" value="Unassembled WGS sequence"/>
</dbReference>
<protein>
    <submittedName>
        <fullName evidence="1">ATP-dependent RNA helicase mtr4</fullName>
        <ecNumber evidence="1">3.6.4.13</ecNumber>
    </submittedName>
</protein>
<dbReference type="EMBL" id="JANBPW010000936">
    <property type="protein sequence ID" value="KAJ1947415.1"/>
    <property type="molecule type" value="Genomic_DNA"/>
</dbReference>
<name>A0ACC1JCS0_9FUNG</name>
<gene>
    <name evidence="1" type="primary">MTR4</name>
    <name evidence="1" type="ORF">FBU59_001878</name>
</gene>
<organism evidence="1 2">
    <name type="scientific">Linderina macrospora</name>
    <dbReference type="NCBI Taxonomy" id="4868"/>
    <lineage>
        <taxon>Eukaryota</taxon>
        <taxon>Fungi</taxon>
        <taxon>Fungi incertae sedis</taxon>
        <taxon>Zoopagomycota</taxon>
        <taxon>Kickxellomycotina</taxon>
        <taxon>Kickxellomycetes</taxon>
        <taxon>Kickxellales</taxon>
        <taxon>Kickxellaceae</taxon>
        <taxon>Linderina</taxon>
    </lineage>
</organism>
<keyword evidence="1" id="KW-0547">Nucleotide-binding</keyword>
<proteinExistence type="predicted"/>
<keyword evidence="1" id="KW-0378">Hydrolase</keyword>
<sequence length="1095" mass="123755">METSKLFDVFNESDSDSEMSDVEEEELQITTPMSSSSELKRKQTEGDSDDAGSKIEDNQTDEGAAKRSRADSDGSAATAKRQQPKTEQAAILADSFEEDLRREVKPAGLDTSAADKETGNLVLSHSVRHQVSIPPGYDYVPLSQRPKIADPARTYPFELDPFQAASVQCIDSDESVLVAAHTSAGKTVVAEYAIAQCLRNKQRVIYTSPIKALSNQKFREFQEEFKDVGLMTGDVTINPQASCLVMTTEILRSMLYRGSELMREVAWVVFDEIHYMRDKERGVVWEETIILLPHNVHFVFLSATIPNAMQFAEWITKTHNQPCHVVYTDFRPTPLQHYLFPQGGDGIHLVVDEKSQFREENFQRAISSLQQAQGQTADDVKGIGKGKQKKGKSNKGKQGSKSDIYKIVKMIMMRNYQPVIVFCFSKRECEGLALQMSKLDFNTDEEKELVSKVFDSAISSLDEDDRKLPQIENIVPLLRRGIGIHHSGLLPILKEVIEILFQEGLLKCLFATETFSIGLNMPARTVVFTSVRKFDGKDFRWVMSGEYIQMSGRAGRRGLDDRGVVIMMLDEKMEPAIAKGMVKGEPDVLNSAFHLSYNMILNLMRVETFTPQFMLERSFHQFQTQAQIPKLEAKVDDLKEELSLMKINDEPSVKRFYDLRTQLDSMAGEVTKVVIHPTNSMPYLQPGRLVRVNAGGLNFGWGCVTIFQRKVVKDSKKKNPRAKDEDDKNVGADDYIVDVLMHCKRADKDTLRKLEATSSTEGDMAVVPCDITDVSGETMVVPVLLSALDRISSVRVHLPKDLKSSSQLRDMRKRLAEVQRRLDGKIPTLDPIGDMGIKDEGFKQLVHKISMLESKLHEHKLFGSPEEAAQFTKYQEKMQAEGQLREVQRKISDANSAVQLEELKCRKRVLRRLGYTTSEDVITIKGRVACEITSGDELLLTELMFHGVFNDLSSEQIVSLLSCFVFQEKTNDEPPKLKEDLATPLRIMQESARQIAQTSNECKLHVNEEEYVESFRPELMDVVHSWCRGAKFSQICKMTDVFEGSLIRAFRRLEELLRQMCQAAKAIGNVDLENKFADGITMIKRDIIFAASLYL</sequence>